<dbReference type="EMBL" id="JAARZS010000060">
    <property type="protein sequence ID" value="MBC2285801.1"/>
    <property type="molecule type" value="Genomic_DNA"/>
</dbReference>
<organism evidence="4 6">
    <name type="scientific">Listeria booriae</name>
    <dbReference type="NCBI Taxonomy" id="1552123"/>
    <lineage>
        <taxon>Bacteria</taxon>
        <taxon>Bacillati</taxon>
        <taxon>Bacillota</taxon>
        <taxon>Bacilli</taxon>
        <taxon>Bacillales</taxon>
        <taxon>Listeriaceae</taxon>
        <taxon>Listeria</taxon>
    </lineage>
</organism>
<feature type="domain" description="Integrase catalytic" evidence="1">
    <location>
        <begin position="1"/>
        <end position="85"/>
    </location>
</feature>
<evidence type="ECO:0000313" key="2">
    <source>
        <dbReference type="EMBL" id="MBC2285801.1"/>
    </source>
</evidence>
<protein>
    <submittedName>
        <fullName evidence="4">Transposase family protein</fullName>
    </submittedName>
</protein>
<dbReference type="InterPro" id="IPR012337">
    <property type="entry name" value="RNaseH-like_sf"/>
</dbReference>
<dbReference type="Proteomes" id="UP000585696">
    <property type="component" value="Unassembled WGS sequence"/>
</dbReference>
<dbReference type="EMBL" id="JAARZT010000053">
    <property type="protein sequence ID" value="MBC2294937.1"/>
    <property type="molecule type" value="Genomic_DNA"/>
</dbReference>
<dbReference type="InterPro" id="IPR050900">
    <property type="entry name" value="Transposase_IS3/IS150/IS904"/>
</dbReference>
<dbReference type="PANTHER" id="PTHR46889:SF5">
    <property type="entry name" value="INTEGRASE PROTEIN"/>
    <property type="match status" value="1"/>
</dbReference>
<name>A0A7X0ZXQ9_9LIST</name>
<comment type="caution">
    <text evidence="4">The sequence shown here is derived from an EMBL/GenBank/DDBJ whole genome shotgun (WGS) entry which is preliminary data.</text>
</comment>
<evidence type="ECO:0000313" key="3">
    <source>
        <dbReference type="EMBL" id="MBC2294937.1"/>
    </source>
</evidence>
<dbReference type="AlphaFoldDB" id="A0A7X0ZXQ9"/>
<dbReference type="InterPro" id="IPR001584">
    <property type="entry name" value="Integrase_cat-core"/>
</dbReference>
<dbReference type="Proteomes" id="UP000543005">
    <property type="component" value="Unassembled WGS sequence"/>
</dbReference>
<dbReference type="Pfam" id="PF00665">
    <property type="entry name" value="rve"/>
    <property type="match status" value="1"/>
</dbReference>
<evidence type="ECO:0000259" key="1">
    <source>
        <dbReference type="PROSITE" id="PS50994"/>
    </source>
</evidence>
<dbReference type="PANTHER" id="PTHR46889">
    <property type="entry name" value="TRANSPOSASE INSF FOR INSERTION SEQUENCE IS3B-RELATED"/>
    <property type="match status" value="1"/>
</dbReference>
<dbReference type="Proteomes" id="UP000565628">
    <property type="component" value="Unassembled WGS sequence"/>
</dbReference>
<dbReference type="Gene3D" id="3.30.420.10">
    <property type="entry name" value="Ribonuclease H-like superfamily/Ribonuclease H"/>
    <property type="match status" value="1"/>
</dbReference>
<dbReference type="GO" id="GO:0003676">
    <property type="term" value="F:nucleic acid binding"/>
    <property type="evidence" value="ECO:0007669"/>
    <property type="project" value="InterPro"/>
</dbReference>
<sequence>MSIISYVISRRNDNQLVMDTVQLAMNSNRNIRPIINSDRGFQYTSLEYQQLKEQYHFEVSMSRAGRYLDNQPIESFWGVLKSEYY</sequence>
<evidence type="ECO:0000313" key="4">
    <source>
        <dbReference type="EMBL" id="MBC2312467.1"/>
    </source>
</evidence>
<reference evidence="5 6" key="1">
    <citation type="submission" date="2020-03" db="EMBL/GenBank/DDBJ databases">
        <title>Soil Listeria distribution.</title>
        <authorList>
            <person name="Liao J."/>
            <person name="Wiedmann M."/>
        </authorList>
    </citation>
    <scope>NUCLEOTIDE SEQUENCE [LARGE SCALE GENOMIC DNA]</scope>
    <source>
        <strain evidence="4 6">FSL L7-0039</strain>
        <strain evidence="3 5">FSL L7-0051</strain>
        <strain evidence="2 7">FSL L7-0054</strain>
    </source>
</reference>
<dbReference type="InterPro" id="IPR036397">
    <property type="entry name" value="RNaseH_sf"/>
</dbReference>
<dbReference type="SUPFAM" id="SSF53098">
    <property type="entry name" value="Ribonuclease H-like"/>
    <property type="match status" value="1"/>
</dbReference>
<evidence type="ECO:0000313" key="6">
    <source>
        <dbReference type="Proteomes" id="UP000565628"/>
    </source>
</evidence>
<proteinExistence type="predicted"/>
<evidence type="ECO:0000313" key="7">
    <source>
        <dbReference type="Proteomes" id="UP000585696"/>
    </source>
</evidence>
<dbReference type="RefSeq" id="WP_185472980.1">
    <property type="nucleotide sequence ID" value="NZ_JAARZS010000060.1"/>
</dbReference>
<dbReference type="GO" id="GO:0015074">
    <property type="term" value="P:DNA integration"/>
    <property type="evidence" value="ECO:0007669"/>
    <property type="project" value="InterPro"/>
</dbReference>
<evidence type="ECO:0000313" key="5">
    <source>
        <dbReference type="Proteomes" id="UP000543005"/>
    </source>
</evidence>
<gene>
    <name evidence="2" type="ORF">HCB69_15610</name>
    <name evidence="3" type="ORF">HCC36_17140</name>
    <name evidence="4" type="ORF">HCJ81_16550</name>
</gene>
<dbReference type="PROSITE" id="PS50994">
    <property type="entry name" value="INTEGRASE"/>
    <property type="match status" value="1"/>
</dbReference>
<dbReference type="EMBL" id="JAASWV010000036">
    <property type="protein sequence ID" value="MBC2312467.1"/>
    <property type="molecule type" value="Genomic_DNA"/>
</dbReference>
<accession>A0A7X0ZXQ9</accession>